<feature type="region of interest" description="Disordered" evidence="2">
    <location>
        <begin position="1"/>
        <end position="24"/>
    </location>
</feature>
<name>A0A0G4HNS4_9ALVE</name>
<feature type="compositionally biased region" description="Polar residues" evidence="2">
    <location>
        <begin position="163"/>
        <end position="173"/>
    </location>
</feature>
<evidence type="ECO:0000256" key="2">
    <source>
        <dbReference type="SAM" id="MobiDB-lite"/>
    </source>
</evidence>
<feature type="transmembrane region" description="Helical" evidence="3">
    <location>
        <begin position="1022"/>
        <end position="1045"/>
    </location>
</feature>
<accession>A0A0G4HNS4</accession>
<keyword evidence="3" id="KW-0812">Transmembrane</keyword>
<feature type="region of interest" description="Disordered" evidence="2">
    <location>
        <begin position="469"/>
        <end position="521"/>
    </location>
</feature>
<protein>
    <submittedName>
        <fullName evidence="4">Uncharacterized protein</fullName>
    </submittedName>
</protein>
<feature type="region of interest" description="Disordered" evidence="2">
    <location>
        <begin position="719"/>
        <end position="766"/>
    </location>
</feature>
<dbReference type="AlphaFoldDB" id="A0A0G4HNS4"/>
<gene>
    <name evidence="4" type="ORF">Cvel_29587</name>
</gene>
<feature type="compositionally biased region" description="Low complexity" evidence="2">
    <location>
        <begin position="915"/>
        <end position="924"/>
    </location>
</feature>
<feature type="compositionally biased region" description="Low complexity" evidence="2">
    <location>
        <begin position="834"/>
        <end position="846"/>
    </location>
</feature>
<feature type="compositionally biased region" description="Low complexity" evidence="2">
    <location>
        <begin position="891"/>
        <end position="902"/>
    </location>
</feature>
<feature type="coiled-coil region" evidence="1">
    <location>
        <begin position="926"/>
        <end position="953"/>
    </location>
</feature>
<feature type="region of interest" description="Disordered" evidence="2">
    <location>
        <begin position="245"/>
        <end position="286"/>
    </location>
</feature>
<keyword evidence="1" id="KW-0175">Coiled coil</keyword>
<feature type="region of interest" description="Disordered" evidence="2">
    <location>
        <begin position="877"/>
        <end position="924"/>
    </location>
</feature>
<dbReference type="PhylomeDB" id="A0A0G4HNS4"/>
<evidence type="ECO:0000313" key="4">
    <source>
        <dbReference type="EMBL" id="CEM45851.1"/>
    </source>
</evidence>
<keyword evidence="3" id="KW-1133">Transmembrane helix</keyword>
<feature type="region of interest" description="Disordered" evidence="2">
    <location>
        <begin position="670"/>
        <end position="698"/>
    </location>
</feature>
<feature type="compositionally biased region" description="Polar residues" evidence="2">
    <location>
        <begin position="274"/>
        <end position="283"/>
    </location>
</feature>
<feature type="compositionally biased region" description="Basic and acidic residues" evidence="2">
    <location>
        <begin position="751"/>
        <end position="766"/>
    </location>
</feature>
<evidence type="ECO:0000256" key="1">
    <source>
        <dbReference type="SAM" id="Coils"/>
    </source>
</evidence>
<feature type="region of interest" description="Disordered" evidence="2">
    <location>
        <begin position="823"/>
        <end position="863"/>
    </location>
</feature>
<proteinExistence type="predicted"/>
<reference evidence="4" key="1">
    <citation type="submission" date="2014-11" db="EMBL/GenBank/DDBJ databases">
        <authorList>
            <person name="Otto D Thomas"/>
            <person name="Naeem Raeece"/>
        </authorList>
    </citation>
    <scope>NUCLEOTIDE SEQUENCE</scope>
</reference>
<organism evidence="4">
    <name type="scientific">Chromera velia CCMP2878</name>
    <dbReference type="NCBI Taxonomy" id="1169474"/>
    <lineage>
        <taxon>Eukaryota</taxon>
        <taxon>Sar</taxon>
        <taxon>Alveolata</taxon>
        <taxon>Colpodellida</taxon>
        <taxon>Chromeraceae</taxon>
        <taxon>Chromera</taxon>
    </lineage>
</organism>
<sequence>MSSHQAQVGEVCNSDGSSSATEIQTNHDTELTAINQWETDNAGTTGASTFAAAARTSLSSKLDACIALAPASEQQSIAETAATTSAEAVEDLLSSGENLDSVSDTLNSISDSLSNVLGGSGTATMSTDSLTLTVANSPETANVLSATSPTSSVALTLDDGTRETGTPSVTGWGSTVGALGPDAASSSGKGIKSILLVETDQTPIDIPDRTREGGFVMNGLSRCVRIVARQGGEVIGASRLPLSSLSSRSVGGRTSRRRLEKSSKEEENDVDENMPSTDGNISASGRRLEDTANVEVTGSNVARLILPWPLFSRQLFRIKELESEHRAEIGKEGGEWIQVCAQLDVQNELWTTAGCVGPDLSSSNPPDAFCTCKLRSLETTLVLALQVRYIAPEANQPESLTPSVHKVETKEEVLGISSLLWIGITSLCFIITFSGGILAAWLEEQKDLPGARKRSAEVAVDKRNANYRVRSSAVSQSRNSSSSHHVRSSVLTQASESDPSPAKAALTGGKGGSFSMEGSSPSWLAEGVHKWRLRKFFNPKRVLAWQAAQKQQLERTKQKGRRKWYSLCGHLCPAPFRQCARRIALRERSLLLLDLPRLRQARELQKKMTLAETQGYLQNCENKKKHLWQELDNLLHVVVAEYGFKFEVHPWHEKVSQGALKVFRRSSMGEGEGDYAVSGPAGRRRSIEESYEDLSPAPDKKRRTLIVRLRSEEVRRDSIFTNSDTDEQEEKSEVGRSFHMRAVSPGAVSSRTEKRSSQQDDQAVHDSRQVRMALQDIEQRIQTNSIVAEDLDEVIDLLNNLEAFFQQEEGDNAADKMTIEDSRSFEEQPVTATPPLSSSQLNPSKSQSRRALLDKSRPQPPPTAVITIRTETAAAPSGVLPRFSSTPPIRLSSDPSLASSLSQMASEEDLQSVDVHSTGTSVASSTVGVQMKIQNLKRKIREQRDEVEGQYGKYIKEPKHMAVITPVDLSRQGAVPLRSMSLGSVETWRTLRKLSDAKPCPPSPFPCCIRDNRVRLSPLSDVLLFVLRVLFSWNVLFTLNLFILLDETDERLTPRRPATYTTAPEGLSLPGY</sequence>
<evidence type="ECO:0000256" key="3">
    <source>
        <dbReference type="SAM" id="Phobius"/>
    </source>
</evidence>
<dbReference type="EMBL" id="CDMZ01003302">
    <property type="protein sequence ID" value="CEM45851.1"/>
    <property type="molecule type" value="Genomic_DNA"/>
</dbReference>
<dbReference type="VEuPathDB" id="CryptoDB:Cvel_29587"/>
<feature type="compositionally biased region" description="Polar residues" evidence="2">
    <location>
        <begin position="14"/>
        <end position="24"/>
    </location>
</feature>
<feature type="compositionally biased region" description="Low complexity" evidence="2">
    <location>
        <begin position="469"/>
        <end position="483"/>
    </location>
</feature>
<feature type="region of interest" description="Disordered" evidence="2">
    <location>
        <begin position="156"/>
        <end position="176"/>
    </location>
</feature>
<keyword evidence="3" id="KW-0472">Membrane</keyword>